<sequence length="237" mass="27440">MVADLIELNRKKKLVQAYHILAYLGLDDHTYTHLSVRANNDSFYIYQFGLRFEEVGTENLLRVSLDGEILEGKEKHYNETGYITHAAVYRSRPDINCVFSYTTPYITAVSALREGLLPINQWALHFYNNIAYHSYNSLVLDKNHGQKIAHDLGSKIVMLMRHHGAVICGQHVEEAMFYTYHLEKACQTQAITLSMNKGYLRIPEEICQKAVNDLLSFEENLGERDWEAWVRAIKRIK</sequence>
<evidence type="ECO:0000313" key="4">
    <source>
        <dbReference type="Proteomes" id="UP000006639"/>
    </source>
</evidence>
<dbReference type="InterPro" id="IPR001303">
    <property type="entry name" value="Aldolase_II/adducin_N"/>
</dbReference>
<dbReference type="GO" id="GO:0005856">
    <property type="term" value="C:cytoskeleton"/>
    <property type="evidence" value="ECO:0007669"/>
    <property type="project" value="TreeGrafter"/>
</dbReference>
<reference evidence="3 4" key="1">
    <citation type="journal article" date="2011" name="Mol. Biol. Evol.">
        <title>Phylogenomic evidence for the presence of a flagellum and cbb3 oxidase in the free-living mitochondrial ancestor.</title>
        <authorList>
            <person name="Sassera D."/>
            <person name="Lo N."/>
            <person name="Epis S."/>
            <person name="D'Auria G."/>
            <person name="Montagna M."/>
            <person name="Comandatore F."/>
            <person name="Horner D."/>
            <person name="Pereto J."/>
            <person name="Luciano A.M."/>
            <person name="Franciosi F."/>
            <person name="Ferri E."/>
            <person name="Crotti E."/>
            <person name="Bazzocchi C."/>
            <person name="Daffonchio D."/>
            <person name="Sacchi L."/>
            <person name="Moya A."/>
            <person name="Latorre A."/>
            <person name="Bandi C."/>
        </authorList>
    </citation>
    <scope>NUCLEOTIDE SEQUENCE [LARGE SCALE GENOMIC DNA]</scope>
    <source>
        <strain evidence="3 4">IricVA</strain>
    </source>
</reference>
<organism evidence="3 4">
    <name type="scientific">Midichloria mitochondrii (strain IricVA)</name>
    <dbReference type="NCBI Taxonomy" id="696127"/>
    <lineage>
        <taxon>Bacteria</taxon>
        <taxon>Pseudomonadati</taxon>
        <taxon>Pseudomonadota</taxon>
        <taxon>Alphaproteobacteria</taxon>
        <taxon>Rickettsiales</taxon>
        <taxon>Candidatus Midichloriaceae</taxon>
        <taxon>Candidatus Midichloria</taxon>
    </lineage>
</organism>
<dbReference type="RefSeq" id="WP_013950622.1">
    <property type="nucleotide sequence ID" value="NC_015722.1"/>
</dbReference>
<dbReference type="Proteomes" id="UP000006639">
    <property type="component" value="Chromosome"/>
</dbReference>
<dbReference type="PANTHER" id="PTHR10672:SF3">
    <property type="entry name" value="PROTEIN HU-LI TAI SHAO"/>
    <property type="match status" value="1"/>
</dbReference>
<gene>
    <name evidence="3" type="ordered locus">midi_00082</name>
</gene>
<evidence type="ECO:0000259" key="2">
    <source>
        <dbReference type="SMART" id="SM01007"/>
    </source>
</evidence>
<accession>F7XUQ7</accession>
<dbReference type="EMBL" id="CP002130">
    <property type="protein sequence ID" value="AEI88406.1"/>
    <property type="molecule type" value="Genomic_DNA"/>
</dbReference>
<proteinExistence type="inferred from homology"/>
<dbReference type="Gene3D" id="3.40.225.10">
    <property type="entry name" value="Class II aldolase/adducin N-terminal domain"/>
    <property type="match status" value="1"/>
</dbReference>
<dbReference type="SMART" id="SM01007">
    <property type="entry name" value="Aldolase_II"/>
    <property type="match status" value="1"/>
</dbReference>
<dbReference type="GO" id="GO:0051015">
    <property type="term" value="F:actin filament binding"/>
    <property type="evidence" value="ECO:0007669"/>
    <property type="project" value="TreeGrafter"/>
</dbReference>
<dbReference type="InterPro" id="IPR036409">
    <property type="entry name" value="Aldolase_II/adducin_N_sf"/>
</dbReference>
<dbReference type="PANTHER" id="PTHR10672">
    <property type="entry name" value="ADDUCIN"/>
    <property type="match status" value="1"/>
</dbReference>
<keyword evidence="4" id="KW-1185">Reference proteome</keyword>
<dbReference type="InterPro" id="IPR051017">
    <property type="entry name" value="Aldolase-II_Adducin_sf"/>
</dbReference>
<dbReference type="NCBIfam" id="NF005186">
    <property type="entry name" value="PRK06661.1"/>
    <property type="match status" value="1"/>
</dbReference>
<protein>
    <submittedName>
        <fullName evidence="3">Class II aldolase</fullName>
    </submittedName>
</protein>
<dbReference type="AlphaFoldDB" id="F7XUQ7"/>
<evidence type="ECO:0000313" key="3">
    <source>
        <dbReference type="EMBL" id="AEI88406.1"/>
    </source>
</evidence>
<dbReference type="SUPFAM" id="SSF53639">
    <property type="entry name" value="AraD/HMP-PK domain-like"/>
    <property type="match status" value="1"/>
</dbReference>
<comment type="similarity">
    <text evidence="1">Belongs to the aldolase class II family.</text>
</comment>
<dbReference type="STRING" id="696127.midi_00082"/>
<dbReference type="OrthoDB" id="5291399at2"/>
<dbReference type="KEGG" id="mmn:midi_00082"/>
<name>F7XUQ7_MIDMI</name>
<feature type="domain" description="Class II aldolase/adducin N-terminal" evidence="2">
    <location>
        <begin position="12"/>
        <end position="190"/>
    </location>
</feature>
<dbReference type="HOGENOM" id="CLU_006033_0_2_5"/>
<evidence type="ECO:0000256" key="1">
    <source>
        <dbReference type="ARBA" id="ARBA00037961"/>
    </source>
</evidence>
<dbReference type="Pfam" id="PF00596">
    <property type="entry name" value="Aldolase_II"/>
    <property type="match status" value="1"/>
</dbReference>